<dbReference type="EMBL" id="LASV01000022">
    <property type="protein sequence ID" value="KKA25417.1"/>
    <property type="molecule type" value="Genomic_DNA"/>
</dbReference>
<gene>
    <name evidence="3" type="ORF">T310_0518</name>
</gene>
<feature type="compositionally biased region" description="Basic and acidic residues" evidence="1">
    <location>
        <begin position="134"/>
        <end position="145"/>
    </location>
</feature>
<dbReference type="AlphaFoldDB" id="A0A0F4Z4H4"/>
<dbReference type="RefSeq" id="XP_013332029.1">
    <property type="nucleotide sequence ID" value="XM_013476575.1"/>
</dbReference>
<sequence>MSHRDHDTKQNTPNGKNNSNETGPVVVGGHHYTPSMPPPGLNTPYDISAEELSHFRSNAWAKSLLASALRDGAGEYFPIATWSRVPKPSTGEDGFFSQTLATPSTVPFVLTLRRKNLEPVTASLPKEPPAAADPKQKKPVAPDRPPDTITLITLASPGVCGHPNTAHGGLIASLFDEVMSLAVALHMPPSANPSLGSQSRDGLMFYTAQLSVRYRQPVAVPGLLVIRSWCVARDGRKYWTVARALQEEEGDKEGGQLESAKRKTVRAEGTAMWIEVPLSKL</sequence>
<dbReference type="SUPFAM" id="SSF54637">
    <property type="entry name" value="Thioesterase/thiol ester dehydrase-isomerase"/>
    <property type="match status" value="1"/>
</dbReference>
<dbReference type="InterPro" id="IPR006683">
    <property type="entry name" value="Thioestr_dom"/>
</dbReference>
<dbReference type="InterPro" id="IPR052061">
    <property type="entry name" value="PTE-AB_protein"/>
</dbReference>
<feature type="region of interest" description="Disordered" evidence="1">
    <location>
        <begin position="119"/>
        <end position="145"/>
    </location>
</feature>
<comment type="caution">
    <text evidence="3">The sequence shown here is derived from an EMBL/GenBank/DDBJ whole genome shotgun (WGS) entry which is preliminary data.</text>
</comment>
<reference evidence="3 4" key="1">
    <citation type="submission" date="2015-04" db="EMBL/GenBank/DDBJ databases">
        <authorList>
            <person name="Heijne W.H."/>
            <person name="Fedorova N.D."/>
            <person name="Nierman W.C."/>
            <person name="Vollebregt A.W."/>
            <person name="Zhao Z."/>
            <person name="Wu L."/>
            <person name="Kumar M."/>
            <person name="Stam H."/>
            <person name="van den Berg M.A."/>
            <person name="Pel H.J."/>
        </authorList>
    </citation>
    <scope>NUCLEOTIDE SEQUENCE [LARGE SCALE GENOMIC DNA]</scope>
    <source>
        <strain evidence="3 4">CBS 393.64</strain>
    </source>
</reference>
<dbReference type="Proteomes" id="UP000053958">
    <property type="component" value="Unassembled WGS sequence"/>
</dbReference>
<dbReference type="Gene3D" id="3.10.129.10">
    <property type="entry name" value="Hotdog Thioesterase"/>
    <property type="match status" value="1"/>
</dbReference>
<proteinExistence type="predicted"/>
<feature type="domain" description="Thioesterase" evidence="2">
    <location>
        <begin position="164"/>
        <end position="232"/>
    </location>
</feature>
<feature type="region of interest" description="Disordered" evidence="1">
    <location>
        <begin position="1"/>
        <end position="33"/>
    </location>
</feature>
<dbReference type="GeneID" id="25312572"/>
<dbReference type="CDD" id="cd03443">
    <property type="entry name" value="PaaI_thioesterase"/>
    <property type="match status" value="1"/>
</dbReference>
<evidence type="ECO:0000259" key="2">
    <source>
        <dbReference type="Pfam" id="PF03061"/>
    </source>
</evidence>
<dbReference type="PANTHER" id="PTHR47260:SF3">
    <property type="entry name" value="THIOESTERASE FAMILY PROTEIN (AFU_ORTHOLOGUE AFUA_7G03960)"/>
    <property type="match status" value="1"/>
</dbReference>
<evidence type="ECO:0000313" key="3">
    <source>
        <dbReference type="EMBL" id="KKA25417.1"/>
    </source>
</evidence>
<evidence type="ECO:0000256" key="1">
    <source>
        <dbReference type="SAM" id="MobiDB-lite"/>
    </source>
</evidence>
<protein>
    <submittedName>
        <fullName evidence="3">Thioesterase family protein</fullName>
    </submittedName>
</protein>
<keyword evidence="4" id="KW-1185">Reference proteome</keyword>
<accession>A0A0F4Z4H4</accession>
<dbReference type="InterPro" id="IPR029069">
    <property type="entry name" value="HotDog_dom_sf"/>
</dbReference>
<dbReference type="PANTHER" id="PTHR47260">
    <property type="entry name" value="UPF0644 PROTEIN PB2B4.06"/>
    <property type="match status" value="1"/>
</dbReference>
<feature type="compositionally biased region" description="Polar residues" evidence="1">
    <location>
        <begin position="10"/>
        <end position="22"/>
    </location>
</feature>
<dbReference type="Pfam" id="PF03061">
    <property type="entry name" value="4HBT"/>
    <property type="match status" value="1"/>
</dbReference>
<evidence type="ECO:0000313" key="4">
    <source>
        <dbReference type="Proteomes" id="UP000053958"/>
    </source>
</evidence>
<name>A0A0F4Z4H4_RASE3</name>
<dbReference type="STRING" id="1408163.A0A0F4Z4H4"/>
<dbReference type="OrthoDB" id="506431at2759"/>
<organism evidence="3 4">
    <name type="scientific">Rasamsonia emersonii (strain ATCC 16479 / CBS 393.64 / IMI 116815)</name>
    <dbReference type="NCBI Taxonomy" id="1408163"/>
    <lineage>
        <taxon>Eukaryota</taxon>
        <taxon>Fungi</taxon>
        <taxon>Dikarya</taxon>
        <taxon>Ascomycota</taxon>
        <taxon>Pezizomycotina</taxon>
        <taxon>Eurotiomycetes</taxon>
        <taxon>Eurotiomycetidae</taxon>
        <taxon>Eurotiales</taxon>
        <taxon>Trichocomaceae</taxon>
        <taxon>Rasamsonia</taxon>
    </lineage>
</organism>